<evidence type="ECO:0000256" key="1">
    <source>
        <dbReference type="ARBA" id="ARBA00022737"/>
    </source>
</evidence>
<dbReference type="Pfam" id="PF12796">
    <property type="entry name" value="Ank_2"/>
    <property type="match status" value="1"/>
</dbReference>
<organism evidence="5 6">
    <name type="scientific">Parthenolecanium corni</name>
    <dbReference type="NCBI Taxonomy" id="536013"/>
    <lineage>
        <taxon>Eukaryota</taxon>
        <taxon>Metazoa</taxon>
        <taxon>Ecdysozoa</taxon>
        <taxon>Arthropoda</taxon>
        <taxon>Hexapoda</taxon>
        <taxon>Insecta</taxon>
        <taxon>Pterygota</taxon>
        <taxon>Neoptera</taxon>
        <taxon>Paraneoptera</taxon>
        <taxon>Hemiptera</taxon>
        <taxon>Sternorrhyncha</taxon>
        <taxon>Coccoidea</taxon>
        <taxon>Coccidae</taxon>
        <taxon>Parthenolecanium</taxon>
    </lineage>
</organism>
<evidence type="ECO:0000313" key="6">
    <source>
        <dbReference type="Proteomes" id="UP001367676"/>
    </source>
</evidence>
<reference evidence="5 6" key="1">
    <citation type="submission" date="2024-03" db="EMBL/GenBank/DDBJ databases">
        <title>Adaptation during the transition from Ophiocordyceps entomopathogen to insect associate is accompanied by gene loss and intensified selection.</title>
        <authorList>
            <person name="Ward C.M."/>
            <person name="Onetto C.A."/>
            <person name="Borneman A.R."/>
        </authorList>
    </citation>
    <scope>NUCLEOTIDE SEQUENCE [LARGE SCALE GENOMIC DNA]</scope>
    <source>
        <strain evidence="5">AWRI1</strain>
        <tissue evidence="5">Single Adult Female</tissue>
    </source>
</reference>
<dbReference type="SUPFAM" id="SSF158235">
    <property type="entry name" value="SOCS box-like"/>
    <property type="match status" value="1"/>
</dbReference>
<keyword evidence="6" id="KW-1185">Reference proteome</keyword>
<dbReference type="InterPro" id="IPR001496">
    <property type="entry name" value="SOCS_box"/>
</dbReference>
<evidence type="ECO:0000256" key="2">
    <source>
        <dbReference type="ARBA" id="ARBA00023043"/>
    </source>
</evidence>
<dbReference type="GO" id="GO:0035556">
    <property type="term" value="P:intracellular signal transduction"/>
    <property type="evidence" value="ECO:0007669"/>
    <property type="project" value="InterPro"/>
</dbReference>
<dbReference type="PANTHER" id="PTHR24198">
    <property type="entry name" value="ANKYRIN REPEAT AND PROTEIN KINASE DOMAIN-CONTAINING PROTEIN"/>
    <property type="match status" value="1"/>
</dbReference>
<evidence type="ECO:0000313" key="5">
    <source>
        <dbReference type="EMBL" id="KAK7574058.1"/>
    </source>
</evidence>
<name>A0AAN9T548_9HEMI</name>
<dbReference type="InterPro" id="IPR036770">
    <property type="entry name" value="Ankyrin_rpt-contain_sf"/>
</dbReference>
<dbReference type="EMBL" id="JBBCAQ010000037">
    <property type="protein sequence ID" value="KAK7574058.1"/>
    <property type="molecule type" value="Genomic_DNA"/>
</dbReference>
<dbReference type="CDD" id="cd03587">
    <property type="entry name" value="SOCS"/>
    <property type="match status" value="1"/>
</dbReference>
<dbReference type="InterPro" id="IPR002110">
    <property type="entry name" value="Ankyrin_rpt"/>
</dbReference>
<dbReference type="SMART" id="SM00248">
    <property type="entry name" value="ANK"/>
    <property type="match status" value="5"/>
</dbReference>
<gene>
    <name evidence="5" type="ORF">V9T40_011249</name>
</gene>
<feature type="repeat" description="ANK" evidence="3">
    <location>
        <begin position="94"/>
        <end position="126"/>
    </location>
</feature>
<dbReference type="Pfam" id="PF07525">
    <property type="entry name" value="SOCS_box"/>
    <property type="match status" value="1"/>
</dbReference>
<dbReference type="PROSITE" id="PS50225">
    <property type="entry name" value="SOCS"/>
    <property type="match status" value="1"/>
</dbReference>
<dbReference type="SMART" id="SM00969">
    <property type="entry name" value="SOCS_box"/>
    <property type="match status" value="1"/>
</dbReference>
<dbReference type="Gene3D" id="1.10.750.20">
    <property type="entry name" value="SOCS box"/>
    <property type="match status" value="1"/>
</dbReference>
<dbReference type="PROSITE" id="PS50088">
    <property type="entry name" value="ANK_REPEAT"/>
    <property type="match status" value="1"/>
</dbReference>
<dbReference type="Proteomes" id="UP001367676">
    <property type="component" value="Unassembled WGS sequence"/>
</dbReference>
<keyword evidence="1" id="KW-0677">Repeat</keyword>
<dbReference type="SUPFAM" id="SSF48403">
    <property type="entry name" value="Ankyrin repeat"/>
    <property type="match status" value="1"/>
</dbReference>
<dbReference type="PANTHER" id="PTHR24198:SF165">
    <property type="entry name" value="ANKYRIN REPEAT-CONTAINING PROTEIN-RELATED"/>
    <property type="match status" value="1"/>
</dbReference>
<dbReference type="PROSITE" id="PS50297">
    <property type="entry name" value="ANK_REP_REGION"/>
    <property type="match status" value="1"/>
</dbReference>
<dbReference type="AlphaFoldDB" id="A0AAN9T548"/>
<dbReference type="InterPro" id="IPR036036">
    <property type="entry name" value="SOCS_box-like_dom_sf"/>
</dbReference>
<accession>A0AAN9T548</accession>
<keyword evidence="2 3" id="KW-0040">ANK repeat</keyword>
<evidence type="ECO:0000256" key="3">
    <source>
        <dbReference type="PROSITE-ProRule" id="PRU00023"/>
    </source>
</evidence>
<dbReference type="Pfam" id="PF00023">
    <property type="entry name" value="Ank"/>
    <property type="match status" value="1"/>
</dbReference>
<proteinExistence type="predicted"/>
<evidence type="ECO:0000259" key="4">
    <source>
        <dbReference type="PROSITE" id="PS50225"/>
    </source>
</evidence>
<protein>
    <recommendedName>
        <fullName evidence="4">SOCS box domain-containing protein</fullName>
    </recommendedName>
</protein>
<feature type="domain" description="SOCS box" evidence="4">
    <location>
        <begin position="415"/>
        <end position="461"/>
    </location>
</feature>
<dbReference type="GO" id="GO:0005737">
    <property type="term" value="C:cytoplasm"/>
    <property type="evidence" value="ECO:0007669"/>
    <property type="project" value="TreeGrafter"/>
</dbReference>
<comment type="caution">
    <text evidence="5">The sequence shown here is derived from an EMBL/GenBank/DDBJ whole genome shotgun (WGS) entry which is preliminary data.</text>
</comment>
<sequence>MSVPWSDISDAGFYTYTDEDHADPISEAVYRNDKRLLLQILKERKKERLPLSANDEGWTALHIAAYRPKYKKCLELLLLYGDSILININNITRKGRTALHIACANNCVAAVSCLLEFGAKAKIWHYYMTVALHYAILNGRTEILHLLLQSADINRIEDYGLYNIRAKDQEYAYLSITCCAIRSGNPECLVALMTSKLPQTILRIPSIINLCRPQVLSPLAYVFYFSDKIKSEQLDSILHLLFQCEVKVPDRFSEGPRWQPDLAYTLKYCNLFSIIFNDSWSTSKQQHYFDLLIANNITPDYCLQCNYDTSKPFPTLFKEGGRMYTVFYEPVLNAVQRGKIDVVKLLISNSAILEPDDLNVHLWFCVALGGSESSDIMYQYLISLKPSYHQRVYRPPKNFQKYQFPTHSEEFSTATLQQLCRTAIRKQLREPTIEDNLRNFRRKILELPLPSVIKDYLLFKT</sequence>
<dbReference type="Gene3D" id="1.25.40.20">
    <property type="entry name" value="Ankyrin repeat-containing domain"/>
    <property type="match status" value="1"/>
</dbReference>